<dbReference type="Proteomes" id="UP000239047">
    <property type="component" value="Unassembled WGS sequence"/>
</dbReference>
<dbReference type="SUPFAM" id="SSF110997">
    <property type="entry name" value="Sporulation related repeat"/>
    <property type="match status" value="1"/>
</dbReference>
<dbReference type="OrthoDB" id="9809781at2"/>
<dbReference type="PANTHER" id="PTHR40446">
    <property type="entry name" value="N-ACETYLGLUCOSAMINE-1-PHOSPHODIESTER ALPHA-N-ACETYLGLUCOSAMINIDASE"/>
    <property type="match status" value="1"/>
</dbReference>
<dbReference type="Pfam" id="PF05036">
    <property type="entry name" value="SPOR"/>
    <property type="match status" value="1"/>
</dbReference>
<dbReference type="Pfam" id="PF09992">
    <property type="entry name" value="NAGPA"/>
    <property type="match status" value="1"/>
</dbReference>
<organism evidence="2 3">
    <name type="scientific">Jeotgalibacillus proteolyticus</name>
    <dbReference type="NCBI Taxonomy" id="2082395"/>
    <lineage>
        <taxon>Bacteria</taxon>
        <taxon>Bacillati</taxon>
        <taxon>Bacillota</taxon>
        <taxon>Bacilli</taxon>
        <taxon>Bacillales</taxon>
        <taxon>Caryophanaceae</taxon>
        <taxon>Jeotgalibacillus</taxon>
    </lineage>
</organism>
<accession>A0A2S5G9J6</accession>
<dbReference type="Gene3D" id="3.30.70.1070">
    <property type="entry name" value="Sporulation related repeat"/>
    <property type="match status" value="1"/>
</dbReference>
<dbReference type="EMBL" id="PREZ01000005">
    <property type="protein sequence ID" value="PPA69687.1"/>
    <property type="molecule type" value="Genomic_DNA"/>
</dbReference>
<dbReference type="AlphaFoldDB" id="A0A2S5G9J6"/>
<evidence type="ECO:0000259" key="1">
    <source>
        <dbReference type="PROSITE" id="PS51724"/>
    </source>
</evidence>
<proteinExistence type="predicted"/>
<sequence>MQSTLPSGILSLILLFFLLSGCTGQSNPAPKEHKNDTTPFFSSDSFTTSDKILLTEGLTHHSISIPSSSDSAYFTVDIGFYTEKADAEAKKNELIDNNFDARVHHVVDSMPNDGKSVGYVVQSGELTERSLADELQKDLQDFGYTSAQITNTSYDGTKELAGPLEINILELDPTVFKGEIKSMLAHDSITGREKLTAMSARTDAIAGINGGYFVVEEEDGVPGTPAGLTILNGEIVSEAAGERTSLHFRESTVEIAAARTNIKLENQHGESKIVHGINRSPGLIRNCGGWHDDNLTEPKHDVTCTAEDELILFNRVFGDSTPEGNGVEAILDEEGIVTDVYQTRGNPIPDKGRVVSAIGEEAKWLKSHAKVGSAFFIHSAVFTNDLEMDRGEDMFTINGAPELLKNGVITVPAHKEGFRWSSEFYYYFALHRHPRTIVGIKENGNLLFVTVDGRNPERSIGLNFVESAQLLQALGAVDGINLDGGGSTSLVIDQQLVNSPSDESGERPIGDALIFSDNETTNLPQ</sequence>
<dbReference type="PROSITE" id="PS51724">
    <property type="entry name" value="SPOR"/>
    <property type="match status" value="1"/>
</dbReference>
<dbReference type="PANTHER" id="PTHR40446:SF2">
    <property type="entry name" value="N-ACETYLGLUCOSAMINE-1-PHOSPHODIESTER ALPHA-N-ACETYLGLUCOSAMINIDASE"/>
    <property type="match status" value="1"/>
</dbReference>
<evidence type="ECO:0000313" key="2">
    <source>
        <dbReference type="EMBL" id="PPA69687.1"/>
    </source>
</evidence>
<dbReference type="GO" id="GO:0042834">
    <property type="term" value="F:peptidoglycan binding"/>
    <property type="evidence" value="ECO:0007669"/>
    <property type="project" value="InterPro"/>
</dbReference>
<dbReference type="InterPro" id="IPR036680">
    <property type="entry name" value="SPOR-like_sf"/>
</dbReference>
<comment type="caution">
    <text evidence="2">The sequence shown here is derived from an EMBL/GenBank/DDBJ whole genome shotgun (WGS) entry which is preliminary data.</text>
</comment>
<dbReference type="InterPro" id="IPR018711">
    <property type="entry name" value="NAGPA"/>
</dbReference>
<protein>
    <recommendedName>
        <fullName evidence="1">SPOR domain-containing protein</fullName>
    </recommendedName>
</protein>
<name>A0A2S5G9J6_9BACL</name>
<keyword evidence="3" id="KW-1185">Reference proteome</keyword>
<evidence type="ECO:0000313" key="3">
    <source>
        <dbReference type="Proteomes" id="UP000239047"/>
    </source>
</evidence>
<gene>
    <name evidence="2" type="ORF">C4B60_14180</name>
</gene>
<reference evidence="2 3" key="1">
    <citation type="submission" date="2018-02" db="EMBL/GenBank/DDBJ databases">
        <title>Jeotgalibacillus proteolyticum sp. nov. a protease producing bacterium isolated from ocean sediments of Laizhou Bay.</title>
        <authorList>
            <person name="Li Y."/>
        </authorList>
    </citation>
    <scope>NUCLEOTIDE SEQUENCE [LARGE SCALE GENOMIC DNA]</scope>
    <source>
        <strain evidence="2 3">22-7</strain>
    </source>
</reference>
<dbReference type="InterPro" id="IPR007730">
    <property type="entry name" value="SPOR-like_dom"/>
</dbReference>
<dbReference type="RefSeq" id="WP_104058679.1">
    <property type="nucleotide sequence ID" value="NZ_PREZ01000005.1"/>
</dbReference>
<feature type="domain" description="SPOR" evidence="1">
    <location>
        <begin position="68"/>
        <end position="152"/>
    </location>
</feature>